<protein>
    <recommendedName>
        <fullName evidence="1">CMP/dCMP-type deaminase domain-containing protein</fullName>
    </recommendedName>
</protein>
<evidence type="ECO:0000313" key="3">
    <source>
        <dbReference type="Proteomes" id="UP000176725"/>
    </source>
</evidence>
<dbReference type="SUPFAM" id="SSF53927">
    <property type="entry name" value="Cytidine deaminase-like"/>
    <property type="match status" value="1"/>
</dbReference>
<dbReference type="InterPro" id="IPR002125">
    <property type="entry name" value="CMP_dCMP_dom"/>
</dbReference>
<name>A0A1F8BLH2_9BACT</name>
<dbReference type="InterPro" id="IPR016193">
    <property type="entry name" value="Cytidine_deaminase-like"/>
</dbReference>
<gene>
    <name evidence="2" type="ORF">A2893_04430</name>
</gene>
<dbReference type="CDD" id="cd01285">
    <property type="entry name" value="nucleoside_deaminase"/>
    <property type="match status" value="1"/>
</dbReference>
<dbReference type="PANTHER" id="PTHR11079:SF162">
    <property type="entry name" value="RIBOFLAVIN BIOSYNTHESIS PROTEIN PYRD, CHLOROPLASTIC"/>
    <property type="match status" value="1"/>
</dbReference>
<dbReference type="Proteomes" id="UP000176725">
    <property type="component" value="Unassembled WGS sequence"/>
</dbReference>
<dbReference type="EMBL" id="MGHH01000007">
    <property type="protein sequence ID" value="OGM64872.1"/>
    <property type="molecule type" value="Genomic_DNA"/>
</dbReference>
<evidence type="ECO:0000259" key="1">
    <source>
        <dbReference type="PROSITE" id="PS51747"/>
    </source>
</evidence>
<dbReference type="Pfam" id="PF00383">
    <property type="entry name" value="dCMP_cyt_deam_1"/>
    <property type="match status" value="1"/>
</dbReference>
<comment type="caution">
    <text evidence="2">The sequence shown here is derived from an EMBL/GenBank/DDBJ whole genome shotgun (WGS) entry which is preliminary data.</text>
</comment>
<reference evidence="2 3" key="1">
    <citation type="journal article" date="2016" name="Nat. Commun.">
        <title>Thousands of microbial genomes shed light on interconnected biogeochemical processes in an aquifer system.</title>
        <authorList>
            <person name="Anantharaman K."/>
            <person name="Brown C.T."/>
            <person name="Hug L.A."/>
            <person name="Sharon I."/>
            <person name="Castelle C.J."/>
            <person name="Probst A.J."/>
            <person name="Thomas B.C."/>
            <person name="Singh A."/>
            <person name="Wilkins M.J."/>
            <person name="Karaoz U."/>
            <person name="Brodie E.L."/>
            <person name="Williams K.H."/>
            <person name="Hubbard S.S."/>
            <person name="Banfield J.F."/>
        </authorList>
    </citation>
    <scope>NUCLEOTIDE SEQUENCE [LARGE SCALE GENOMIC DNA]</scope>
</reference>
<dbReference type="STRING" id="1802521.A2893_04430"/>
<dbReference type="Gene3D" id="3.40.140.10">
    <property type="entry name" value="Cytidine Deaminase, domain 2"/>
    <property type="match status" value="1"/>
</dbReference>
<dbReference type="PANTHER" id="PTHR11079">
    <property type="entry name" value="CYTOSINE DEAMINASE FAMILY MEMBER"/>
    <property type="match status" value="1"/>
</dbReference>
<dbReference type="GO" id="GO:0003824">
    <property type="term" value="F:catalytic activity"/>
    <property type="evidence" value="ECO:0007669"/>
    <property type="project" value="InterPro"/>
</dbReference>
<sequence>MVKIQGLHENFMRAALKEAIFSKRKGEWVGGAVLIRGGKIIAKAQNTVQLSKDPTAHSEINVIRKACRKLNTTDLEGTDLYTNAEPCPMCMSACIWSNIRNVYYGASLKDLMKLGDFQIKIFNSDIVKKSFRKVGIKGGILREESLKLL</sequence>
<feature type="domain" description="CMP/dCMP-type deaminase" evidence="1">
    <location>
        <begin position="6"/>
        <end position="125"/>
    </location>
</feature>
<proteinExistence type="predicted"/>
<organism evidence="2 3">
    <name type="scientific">Candidatus Woesebacteria bacterium RIFCSPLOWO2_01_FULL_39_25</name>
    <dbReference type="NCBI Taxonomy" id="1802521"/>
    <lineage>
        <taxon>Bacteria</taxon>
        <taxon>Candidatus Woeseibacteriota</taxon>
    </lineage>
</organism>
<dbReference type="AlphaFoldDB" id="A0A1F8BLH2"/>
<evidence type="ECO:0000313" key="2">
    <source>
        <dbReference type="EMBL" id="OGM64872.1"/>
    </source>
</evidence>
<accession>A0A1F8BLH2</accession>
<dbReference type="PROSITE" id="PS51747">
    <property type="entry name" value="CYT_DCMP_DEAMINASES_2"/>
    <property type="match status" value="1"/>
</dbReference>